<dbReference type="GO" id="GO:0022625">
    <property type="term" value="C:cytosolic large ribosomal subunit"/>
    <property type="evidence" value="ECO:0007669"/>
    <property type="project" value="TreeGrafter"/>
</dbReference>
<dbReference type="PANTHER" id="PTHR23413">
    <property type="entry name" value="60S RIBOSOMAL PROTEIN L32 AND DNA-DIRECTED RNA POLYMERASE II, SUBUNIT N"/>
    <property type="match status" value="1"/>
</dbReference>
<dbReference type="Pfam" id="PF01655">
    <property type="entry name" value="Ribosomal_L32e"/>
    <property type="match status" value="1"/>
</dbReference>
<evidence type="ECO:0000256" key="3">
    <source>
        <dbReference type="ARBA" id="ARBA00023274"/>
    </source>
</evidence>
<evidence type="ECO:0000256" key="1">
    <source>
        <dbReference type="ARBA" id="ARBA00008431"/>
    </source>
</evidence>
<dbReference type="AlphaFoldDB" id="A0AAV7YJQ5"/>
<sequence length="171" mass="20711">MLFRGGAVLPHNFHNVSLLQYKTESFFFYHVFFEIYPKMVKPLVRRTKVKKHPKKFRKWNYNRYKRMSESWRKPIGIDSRVRRKYKGLQKMVSAGYGTERIMRHRMRNGFFKITIHNLKDLEMLLMQNKKFEAQIGKTVSSRKRKLIVKRAKQLDIKIMNPTARLETEDNN</sequence>
<dbReference type="GO" id="GO:0003735">
    <property type="term" value="F:structural constituent of ribosome"/>
    <property type="evidence" value="ECO:0007669"/>
    <property type="project" value="InterPro"/>
</dbReference>
<organism evidence="4 5">
    <name type="scientific">Anaeramoeba flamelloides</name>
    <dbReference type="NCBI Taxonomy" id="1746091"/>
    <lineage>
        <taxon>Eukaryota</taxon>
        <taxon>Metamonada</taxon>
        <taxon>Anaeramoebidae</taxon>
        <taxon>Anaeramoeba</taxon>
    </lineage>
</organism>
<evidence type="ECO:0000313" key="5">
    <source>
        <dbReference type="Proteomes" id="UP001146793"/>
    </source>
</evidence>
<dbReference type="CDD" id="cd00513">
    <property type="entry name" value="Ribosomal_L32_L32e"/>
    <property type="match status" value="1"/>
</dbReference>
<comment type="similarity">
    <text evidence="1">Belongs to the eukaryotic ribosomal protein eL32 family.</text>
</comment>
<protein>
    <submittedName>
        <fullName evidence="4">60S ribosomal protein L32-RELATED</fullName>
    </submittedName>
</protein>
<dbReference type="InterPro" id="IPR001515">
    <property type="entry name" value="Ribosomal_eL32"/>
</dbReference>
<accession>A0AAV7YJQ5</accession>
<comment type="caution">
    <text evidence="4">The sequence shown here is derived from an EMBL/GenBank/DDBJ whole genome shotgun (WGS) entry which is preliminary data.</text>
</comment>
<proteinExistence type="inferred from homology"/>
<dbReference type="Proteomes" id="UP001146793">
    <property type="component" value="Unassembled WGS sequence"/>
</dbReference>
<evidence type="ECO:0000256" key="2">
    <source>
        <dbReference type="ARBA" id="ARBA00022980"/>
    </source>
</evidence>
<dbReference type="InterPro" id="IPR036351">
    <property type="entry name" value="Ribosomal_eL32_sf"/>
</dbReference>
<name>A0AAV7YJQ5_9EUKA</name>
<dbReference type="PANTHER" id="PTHR23413:SF1">
    <property type="entry name" value="RIBOSOMAL PROTEIN L32"/>
    <property type="match status" value="1"/>
</dbReference>
<keyword evidence="2 4" id="KW-0689">Ribosomal protein</keyword>
<dbReference type="SUPFAM" id="SSF52042">
    <property type="entry name" value="Ribosomal protein L32e"/>
    <property type="match status" value="1"/>
</dbReference>
<keyword evidence="3" id="KW-0687">Ribonucleoprotein</keyword>
<dbReference type="SMART" id="SM01393">
    <property type="entry name" value="Ribosomal_L32e"/>
    <property type="match status" value="1"/>
</dbReference>
<reference evidence="4" key="1">
    <citation type="submission" date="2022-08" db="EMBL/GenBank/DDBJ databases">
        <title>Novel sulphate-reducing endosymbionts in the free-living metamonad Anaeramoeba.</title>
        <authorList>
            <person name="Jerlstrom-Hultqvist J."/>
            <person name="Cepicka I."/>
            <person name="Gallot-Lavallee L."/>
            <person name="Salas-Leiva D."/>
            <person name="Curtis B.A."/>
            <person name="Zahonova K."/>
            <person name="Pipaliya S."/>
            <person name="Dacks J."/>
            <person name="Roger A.J."/>
        </authorList>
    </citation>
    <scope>NUCLEOTIDE SEQUENCE</scope>
    <source>
        <strain evidence="4">Busselton2</strain>
    </source>
</reference>
<gene>
    <name evidence="4" type="ORF">M0812_23003</name>
</gene>
<dbReference type="EMBL" id="JANTQA010000051">
    <property type="protein sequence ID" value="KAJ3430003.1"/>
    <property type="molecule type" value="Genomic_DNA"/>
</dbReference>
<dbReference type="GO" id="GO:0006412">
    <property type="term" value="P:translation"/>
    <property type="evidence" value="ECO:0007669"/>
    <property type="project" value="InterPro"/>
</dbReference>
<evidence type="ECO:0000313" key="4">
    <source>
        <dbReference type="EMBL" id="KAJ3430003.1"/>
    </source>
</evidence>